<dbReference type="PROSITE" id="PS00188">
    <property type="entry name" value="BIOTIN"/>
    <property type="match status" value="1"/>
</dbReference>
<name>A0ABP9X4T1_9CHLR</name>
<evidence type="ECO:0000313" key="10">
    <source>
        <dbReference type="EMBL" id="GAA5530416.1"/>
    </source>
</evidence>
<dbReference type="Proteomes" id="UP001428290">
    <property type="component" value="Unassembled WGS sequence"/>
</dbReference>
<dbReference type="RefSeq" id="WP_345724011.1">
    <property type="nucleotide sequence ID" value="NZ_BAABRU010000018.1"/>
</dbReference>
<dbReference type="Gene3D" id="2.40.50.100">
    <property type="match status" value="1"/>
</dbReference>
<gene>
    <name evidence="10" type="primary">accB</name>
    <name evidence="10" type="ORF">Hgul01_04235</name>
</gene>
<dbReference type="CDD" id="cd06850">
    <property type="entry name" value="biotinyl_domain"/>
    <property type="match status" value="1"/>
</dbReference>
<keyword evidence="3 8" id="KW-0444">Lipid biosynthesis</keyword>
<dbReference type="Pfam" id="PF00364">
    <property type="entry name" value="Biotin_lipoyl"/>
    <property type="match status" value="1"/>
</dbReference>
<evidence type="ECO:0000313" key="11">
    <source>
        <dbReference type="Proteomes" id="UP001428290"/>
    </source>
</evidence>
<comment type="pathway">
    <text evidence="1 8">Lipid metabolism; fatty acid biosynthesis.</text>
</comment>
<keyword evidence="7 8" id="KW-0092">Biotin</keyword>
<keyword evidence="6 8" id="KW-0275">Fatty acid biosynthesis</keyword>
<dbReference type="NCBIfam" id="TIGR00531">
    <property type="entry name" value="BCCP"/>
    <property type="match status" value="1"/>
</dbReference>
<dbReference type="InterPro" id="IPR011053">
    <property type="entry name" value="Single_hybrid_motif"/>
</dbReference>
<evidence type="ECO:0000256" key="2">
    <source>
        <dbReference type="ARBA" id="ARBA00017562"/>
    </source>
</evidence>
<evidence type="ECO:0000259" key="9">
    <source>
        <dbReference type="PROSITE" id="PS50968"/>
    </source>
</evidence>
<dbReference type="PANTHER" id="PTHR45266:SF3">
    <property type="entry name" value="OXALOACETATE DECARBOXYLASE ALPHA CHAIN"/>
    <property type="match status" value="1"/>
</dbReference>
<feature type="domain" description="Lipoyl-binding" evidence="9">
    <location>
        <begin position="76"/>
        <end position="152"/>
    </location>
</feature>
<keyword evidence="5 8" id="KW-0443">Lipid metabolism</keyword>
<dbReference type="InterPro" id="IPR000089">
    <property type="entry name" value="Biotin_lipoyl"/>
</dbReference>
<protein>
    <recommendedName>
        <fullName evidence="2 8">Biotin carboxyl carrier protein of acetyl-CoA carboxylase</fullName>
    </recommendedName>
</protein>
<dbReference type="SUPFAM" id="SSF51230">
    <property type="entry name" value="Single hybrid motif"/>
    <property type="match status" value="1"/>
</dbReference>
<keyword evidence="11" id="KW-1185">Reference proteome</keyword>
<evidence type="ECO:0000256" key="1">
    <source>
        <dbReference type="ARBA" id="ARBA00005194"/>
    </source>
</evidence>
<evidence type="ECO:0000256" key="3">
    <source>
        <dbReference type="ARBA" id="ARBA00022516"/>
    </source>
</evidence>
<dbReference type="EMBL" id="BAABRU010000018">
    <property type="protein sequence ID" value="GAA5530416.1"/>
    <property type="molecule type" value="Genomic_DNA"/>
</dbReference>
<dbReference type="NCBIfam" id="NF005457">
    <property type="entry name" value="PRK07051.1"/>
    <property type="match status" value="1"/>
</dbReference>
<dbReference type="PANTHER" id="PTHR45266">
    <property type="entry name" value="OXALOACETATE DECARBOXYLASE ALPHA CHAIN"/>
    <property type="match status" value="1"/>
</dbReference>
<evidence type="ECO:0000256" key="5">
    <source>
        <dbReference type="ARBA" id="ARBA00023098"/>
    </source>
</evidence>
<dbReference type="PROSITE" id="PS50968">
    <property type="entry name" value="BIOTINYL_LIPOYL"/>
    <property type="match status" value="1"/>
</dbReference>
<keyword evidence="4 8" id="KW-0276">Fatty acid metabolism</keyword>
<sequence length="155" mass="16560">MSEQTPEQNLLTEDVRELLRLITQTDITELSLERGDAKIHVKRTPYAVAAPVVVTSGVAAAPVAVNLAETPAAPIGQPITSPMVGTFYASPSPKDPAYVKVGDEVHPGDVIGIVEAMKMMNEIESEIHGRVAAIHVENSQPVEYGQVLISIVPLD</sequence>
<evidence type="ECO:0000256" key="8">
    <source>
        <dbReference type="RuleBase" id="RU364072"/>
    </source>
</evidence>
<proteinExistence type="predicted"/>
<dbReference type="PRINTS" id="PR01071">
    <property type="entry name" value="ACOABIOTINCC"/>
</dbReference>
<organism evidence="10 11">
    <name type="scientific">Herpetosiphon gulosus</name>
    <dbReference type="NCBI Taxonomy" id="1973496"/>
    <lineage>
        <taxon>Bacteria</taxon>
        <taxon>Bacillati</taxon>
        <taxon>Chloroflexota</taxon>
        <taxon>Chloroflexia</taxon>
        <taxon>Herpetosiphonales</taxon>
        <taxon>Herpetosiphonaceae</taxon>
        <taxon>Herpetosiphon</taxon>
    </lineage>
</organism>
<accession>A0ABP9X4T1</accession>
<reference evidence="10 11" key="1">
    <citation type="submission" date="2024-02" db="EMBL/GenBank/DDBJ databases">
        <title>Herpetosiphon gulosus NBRC 112829.</title>
        <authorList>
            <person name="Ichikawa N."/>
            <person name="Katano-Makiyama Y."/>
            <person name="Hidaka K."/>
        </authorList>
    </citation>
    <scope>NUCLEOTIDE SEQUENCE [LARGE SCALE GENOMIC DNA]</scope>
    <source>
        <strain evidence="10 11">NBRC 112829</strain>
    </source>
</reference>
<dbReference type="InterPro" id="IPR001882">
    <property type="entry name" value="Biotin_BS"/>
</dbReference>
<evidence type="ECO:0000256" key="6">
    <source>
        <dbReference type="ARBA" id="ARBA00023160"/>
    </source>
</evidence>
<dbReference type="InterPro" id="IPR050709">
    <property type="entry name" value="Biotin_Carboxyl_Carrier/Decarb"/>
</dbReference>
<evidence type="ECO:0000256" key="7">
    <source>
        <dbReference type="ARBA" id="ARBA00023267"/>
    </source>
</evidence>
<comment type="caution">
    <text evidence="10">The sequence shown here is derived from an EMBL/GenBank/DDBJ whole genome shotgun (WGS) entry which is preliminary data.</text>
</comment>
<comment type="function">
    <text evidence="8">This protein is a component of the acetyl coenzyme A carboxylase complex; first, biotin carboxylase catalyzes the carboxylation of the carrier protein and then the transcarboxylase transfers the carboxyl group to form malonyl-CoA.</text>
</comment>
<dbReference type="InterPro" id="IPR001249">
    <property type="entry name" value="AcCoA_biotinCC"/>
</dbReference>
<evidence type="ECO:0000256" key="4">
    <source>
        <dbReference type="ARBA" id="ARBA00022832"/>
    </source>
</evidence>